<dbReference type="Proteomes" id="UP000237662">
    <property type="component" value="Unassembled WGS sequence"/>
</dbReference>
<evidence type="ECO:0000259" key="4">
    <source>
        <dbReference type="Pfam" id="PF00884"/>
    </source>
</evidence>
<dbReference type="Gene3D" id="3.40.720.10">
    <property type="entry name" value="Alkaline Phosphatase, subunit A"/>
    <property type="match status" value="1"/>
</dbReference>
<dbReference type="SUPFAM" id="SSF53649">
    <property type="entry name" value="Alkaline phosphatase-like"/>
    <property type="match status" value="1"/>
</dbReference>
<dbReference type="Gene3D" id="2.60.420.10">
    <property type="entry name" value="Maltose phosphorylase, domain 3"/>
    <property type="match status" value="1"/>
</dbReference>
<evidence type="ECO:0000313" key="7">
    <source>
        <dbReference type="EMBL" id="PPK87862.1"/>
    </source>
</evidence>
<feature type="domain" description="Alpha-L-rhamnosidase six-hairpin glycosidase" evidence="5">
    <location>
        <begin position="723"/>
        <end position="1063"/>
    </location>
</feature>
<comment type="catalytic activity">
    <reaction evidence="1">
        <text>Hydrolysis of terminal non-reducing alpha-L-rhamnose residues in alpha-L-rhamnosides.</text>
        <dbReference type="EC" id="3.2.1.40"/>
    </reaction>
</comment>
<evidence type="ECO:0000256" key="3">
    <source>
        <dbReference type="ARBA" id="ARBA00022801"/>
    </source>
</evidence>
<accession>A0A2S6I8Q4</accession>
<protein>
    <recommendedName>
        <fullName evidence="2">alpha-L-rhamnosidase</fullName>
        <ecNumber evidence="2">3.2.1.40</ecNumber>
    </recommendedName>
</protein>
<dbReference type="CDD" id="cd16031">
    <property type="entry name" value="G6S_like"/>
    <property type="match status" value="1"/>
</dbReference>
<comment type="caution">
    <text evidence="7">The sequence shown here is derived from an EMBL/GenBank/DDBJ whole genome shotgun (WGS) entry which is preliminary data.</text>
</comment>
<dbReference type="GO" id="GO:0005975">
    <property type="term" value="P:carbohydrate metabolic process"/>
    <property type="evidence" value="ECO:0007669"/>
    <property type="project" value="InterPro"/>
</dbReference>
<dbReference type="AlphaFoldDB" id="A0A2S6I8Q4"/>
<dbReference type="OrthoDB" id="9815108at2"/>
<gene>
    <name evidence="7" type="ORF">CLV84_0815</name>
</gene>
<proteinExistence type="predicted"/>
<feature type="domain" description="Sulfatase N-terminal" evidence="4">
    <location>
        <begin position="29"/>
        <end position="360"/>
    </location>
</feature>
<dbReference type="Gene3D" id="2.60.40.10">
    <property type="entry name" value="Immunoglobulins"/>
    <property type="match status" value="1"/>
</dbReference>
<dbReference type="Pfam" id="PF25788">
    <property type="entry name" value="Ig_Rha78A_N"/>
    <property type="match status" value="1"/>
</dbReference>
<name>A0A2S6I8Q4_9BACT</name>
<dbReference type="InterPro" id="IPR012341">
    <property type="entry name" value="6hp_glycosidase-like_sf"/>
</dbReference>
<dbReference type="EC" id="3.2.1.40" evidence="2"/>
<dbReference type="PANTHER" id="PTHR33307:SF6">
    <property type="entry name" value="ALPHA-RHAMNOSIDASE (EUROFUNG)-RELATED"/>
    <property type="match status" value="1"/>
</dbReference>
<evidence type="ECO:0000256" key="2">
    <source>
        <dbReference type="ARBA" id="ARBA00012652"/>
    </source>
</evidence>
<keyword evidence="3" id="KW-0378">Hydrolase</keyword>
<dbReference type="EMBL" id="PTJC01000005">
    <property type="protein sequence ID" value="PPK87862.1"/>
    <property type="molecule type" value="Genomic_DNA"/>
</dbReference>
<dbReference type="Pfam" id="PF17389">
    <property type="entry name" value="Bac_rhamnosid6H"/>
    <property type="match status" value="1"/>
</dbReference>
<dbReference type="SUPFAM" id="SSF48208">
    <property type="entry name" value="Six-hairpin glycosidases"/>
    <property type="match status" value="1"/>
</dbReference>
<dbReference type="InterPro" id="IPR000917">
    <property type="entry name" value="Sulfatase_N"/>
</dbReference>
<dbReference type="InterPro" id="IPR035398">
    <property type="entry name" value="Bac_rhamnosid_C"/>
</dbReference>
<organism evidence="7 8">
    <name type="scientific">Neolewinella xylanilytica</name>
    <dbReference type="NCBI Taxonomy" id="1514080"/>
    <lineage>
        <taxon>Bacteria</taxon>
        <taxon>Pseudomonadati</taxon>
        <taxon>Bacteroidota</taxon>
        <taxon>Saprospiria</taxon>
        <taxon>Saprospirales</taxon>
        <taxon>Lewinellaceae</taxon>
        <taxon>Neolewinella</taxon>
    </lineage>
</organism>
<keyword evidence="8" id="KW-1185">Reference proteome</keyword>
<dbReference type="Gene3D" id="1.50.10.10">
    <property type="match status" value="1"/>
</dbReference>
<evidence type="ECO:0000256" key="1">
    <source>
        <dbReference type="ARBA" id="ARBA00001445"/>
    </source>
</evidence>
<dbReference type="Gene3D" id="2.60.120.260">
    <property type="entry name" value="Galactose-binding domain-like"/>
    <property type="match status" value="1"/>
</dbReference>
<sequence>MTDPFRPSCIVLILLLTAVRLVGQTPDRPNIIFILTDDQRFDALGYAGNPLAHTPEMDRLAEAGTYFSHAMVTTPICAASRASILSGVYERAHRFNFQTGNIPDRYLAEAYPAALRAAGYRTGFYGKYGIRYDGEELMFDEYETYDRNNAYPDRRGYYYQTLDGDTVHLTRYTGQQALDFVDRNAHRDQPFCLSLSFSAPHAHDPAEEQYFWQSETDQLLTDRDAPPPALGAQENFDALPQAVRAGFNRLRWTWRYDTPEKYQHSVKGYFRMIAGIDLEIGKLRQKLEEKGLAENTVIIVMGDNGYFLGERQLAGKWLLYEQSVRVPLIVYDPRQPAHYDSDALALNIDVPATILDLAGVPQPEMYQGISLYPIVSGATDELDRDTALIEHIWEFANIPPSEGVRTKDWKYFRYVNDRSLEELYDLGAGAQETKNLAGDPAYRDKLLEFRHATDRLIERYSDDGSTGPTGLSVEYLRQPAGLPLRDPEPEFGWVVPAASGVQSAYQLLVASSREKIDNSVGDVWNSDRVRSGASSGITYAGPPLEPGRDYYWKVRIWDGLNRLTAYSAPQRFTAGPAATASLTTPNRFQVDTIEPVDRRETDEDVFIDFGRDAFANMELTYTARRPHELTVRVGELLNDDGTIDSEPGGTIRYQEVELPVRRGTHTYLLPLVPDERNTGPAAVRMPDSFPVLLPFRYASITGVKNDGLREVRQLAYHGYWDEAASSFTSSDTILDQVWDLCKYTIKATTFAGLYVDGDRERIPYEADAYLNQLSHYTTDREYAIARSTIEYFMEHPTWPTEWQQHVALMFYADYMYTGNTELIERYYEDLKWKTLIGLIGEDHLVSSSRITPEYMRKLGFGDRDEELRDIVDWPPAGWGGSDTQGERDGFVFRDNNTVINALFYRNMEIMAEFADLLDKPEEAIEFRVYALQAKRAVNEKMLDKERGIYVDGEGTDHASVHANMFPLAFGMVPDAYVASVGEHIQSRGMAASVYGAQYLMEAVYEAGMADYGLQLLTDTSDRSWYNMIRYGSTMTMEAWDFKYKTNLDLNHAWGAVPANIIPRYLWGLRPQEPGYAVARIHPRMSTLERTSIEVPTLRGTIRGEYENLHPSLQVYELTLPGNMVAEFSLDLKENQAMTLNGESVNPAFKTVRLEPGLNRIEVRINSF</sequence>
<dbReference type="Pfam" id="PF17390">
    <property type="entry name" value="Bac_rhamnosid_C"/>
    <property type="match status" value="1"/>
</dbReference>
<dbReference type="GO" id="GO:0030596">
    <property type="term" value="F:alpha-L-rhamnosidase activity"/>
    <property type="evidence" value="ECO:0007669"/>
    <property type="project" value="UniProtKB-EC"/>
</dbReference>
<dbReference type="PANTHER" id="PTHR33307">
    <property type="entry name" value="ALPHA-RHAMNOSIDASE (EUROFUNG)"/>
    <property type="match status" value="1"/>
</dbReference>
<dbReference type="InterPro" id="IPR013783">
    <property type="entry name" value="Ig-like_fold"/>
</dbReference>
<dbReference type="InterPro" id="IPR035396">
    <property type="entry name" value="Bac_rhamnosid6H"/>
</dbReference>
<dbReference type="RefSeq" id="WP_104418440.1">
    <property type="nucleotide sequence ID" value="NZ_PTJC01000005.1"/>
</dbReference>
<dbReference type="Pfam" id="PF00884">
    <property type="entry name" value="Sulfatase"/>
    <property type="match status" value="1"/>
</dbReference>
<feature type="domain" description="Alpha-L-rhamnosidase C-terminal" evidence="6">
    <location>
        <begin position="1067"/>
        <end position="1138"/>
    </location>
</feature>
<evidence type="ECO:0000313" key="8">
    <source>
        <dbReference type="Proteomes" id="UP000237662"/>
    </source>
</evidence>
<dbReference type="InterPro" id="IPR017850">
    <property type="entry name" value="Alkaline_phosphatase_core_sf"/>
</dbReference>
<reference evidence="7 8" key="1">
    <citation type="submission" date="2018-02" db="EMBL/GenBank/DDBJ databases">
        <title>Genomic Encyclopedia of Archaeal and Bacterial Type Strains, Phase II (KMG-II): from individual species to whole genera.</title>
        <authorList>
            <person name="Goeker M."/>
        </authorList>
    </citation>
    <scope>NUCLEOTIDE SEQUENCE [LARGE SCALE GENOMIC DNA]</scope>
    <source>
        <strain evidence="7 8">DSM 29526</strain>
    </source>
</reference>
<evidence type="ECO:0000259" key="6">
    <source>
        <dbReference type="Pfam" id="PF17390"/>
    </source>
</evidence>
<dbReference type="InterPro" id="IPR008928">
    <property type="entry name" value="6-hairpin_glycosidase_sf"/>
</dbReference>
<evidence type="ECO:0000259" key="5">
    <source>
        <dbReference type="Pfam" id="PF17389"/>
    </source>
</evidence>
<dbReference type="InterPro" id="IPR016007">
    <property type="entry name" value="Alpha_rhamnosid"/>
</dbReference>